<dbReference type="RefSeq" id="XP_011406865.1">
    <property type="nucleotide sequence ID" value="XM_011408563.1"/>
</dbReference>
<dbReference type="InterPro" id="IPR002104">
    <property type="entry name" value="Integrase_catalytic"/>
</dbReference>
<keyword evidence="4" id="KW-0233">DNA recombination</keyword>
<reference evidence="7" key="2">
    <citation type="submission" date="2024-06" db="UniProtKB">
        <authorList>
            <consortium name="EnsemblMetazoa"/>
        </authorList>
    </citation>
    <scope>IDENTIFICATION</scope>
</reference>
<dbReference type="PROSITE" id="PS51898">
    <property type="entry name" value="TYR_RECOMBINASE"/>
    <property type="match status" value="1"/>
</dbReference>
<dbReference type="Pfam" id="PF12012">
    <property type="entry name" value="DUF3504"/>
    <property type="match status" value="1"/>
</dbReference>
<dbReference type="InterPro" id="IPR052787">
    <property type="entry name" value="MAVS"/>
</dbReference>
<dbReference type="Pfam" id="PF25561">
    <property type="entry name" value="QRICH1"/>
    <property type="match status" value="1"/>
</dbReference>
<dbReference type="KEGG" id="aqu:105314405"/>
<feature type="compositionally biased region" description="Basic residues" evidence="5">
    <location>
        <begin position="16"/>
        <end position="27"/>
    </location>
</feature>
<keyword evidence="3" id="KW-0832">Ubl conjugation</keyword>
<reference evidence="8" key="1">
    <citation type="journal article" date="2010" name="Nature">
        <title>The Amphimedon queenslandica genome and the evolution of animal complexity.</title>
        <authorList>
            <person name="Srivastava M."/>
            <person name="Simakov O."/>
            <person name="Chapman J."/>
            <person name="Fahey B."/>
            <person name="Gauthier M.E."/>
            <person name="Mitros T."/>
            <person name="Richards G.S."/>
            <person name="Conaco C."/>
            <person name="Dacre M."/>
            <person name="Hellsten U."/>
            <person name="Larroux C."/>
            <person name="Putnam N.H."/>
            <person name="Stanke M."/>
            <person name="Adamska M."/>
            <person name="Darling A."/>
            <person name="Degnan S.M."/>
            <person name="Oakley T.H."/>
            <person name="Plachetzki D.C."/>
            <person name="Zhai Y."/>
            <person name="Adamski M."/>
            <person name="Calcino A."/>
            <person name="Cummins S.F."/>
            <person name="Goodstein D.M."/>
            <person name="Harris C."/>
            <person name="Jackson D.J."/>
            <person name="Leys S.P."/>
            <person name="Shu S."/>
            <person name="Woodcroft B.J."/>
            <person name="Vervoort M."/>
            <person name="Kosik K.S."/>
            <person name="Manning G."/>
            <person name="Degnan B.M."/>
            <person name="Rokhsar D.S."/>
        </authorList>
    </citation>
    <scope>NUCLEOTIDE SEQUENCE [LARGE SCALE GENOMIC DNA]</scope>
</reference>
<name>A0AAN0IR64_AMPQE</name>
<dbReference type="GeneID" id="105314405"/>
<sequence>MAEKENIDPLFDPNPSKKRKVSLSLKGKRKEKRFGSVSEEALSSMAKTQMTKNTEKSSKWAMANFVEWFHEYNKRNEDATCPEEVITPSCSKDLLNKWLCVYISETRNKSGELYPPSTIQSLLSGILRYMRQENPSYPNFFSKDDPAFSTFQATLNNVFKSLRSGGIGAEASHTETITSEEEDTLWETGVLNIDSPKGLLRCVFYYNGKCFCLRGGQEHRELGVSQLKRLYNPDCYIYSERSSKNRPGGTAQIRLEHKTVPIVANHAAGICCHVFLLDMYLKKLPPIAIEKDYFYCKPSPVASEDKPQGHSQELKIGVGKNTLGNMVKDMATEAGLSGKKTNHSLRVAGATSLYRAGVPERIIQERTGHRSLQSLRQYERTSVDQEMAVSRILSGEADRYNPKPEPISTCAVTEATCSTSIKIEENPSPKASKQPMVQYNNCTVNVFGGGKAQASPAPYPQYLPPPSSLMDQWINEGYQDFADYTY</sequence>
<dbReference type="AlphaFoldDB" id="A0AAN0IR64"/>
<dbReference type="EnsemblMetazoa" id="XM_011408563.1">
    <property type="protein sequence ID" value="XP_011406865.1"/>
    <property type="gene ID" value="LOC105314405"/>
</dbReference>
<evidence type="ECO:0000256" key="1">
    <source>
        <dbReference type="ARBA" id="ARBA00022499"/>
    </source>
</evidence>
<dbReference type="InterPro" id="IPR057926">
    <property type="entry name" value="QRICH1_dom"/>
</dbReference>
<evidence type="ECO:0000256" key="5">
    <source>
        <dbReference type="SAM" id="MobiDB-lite"/>
    </source>
</evidence>
<dbReference type="GO" id="GO:0003677">
    <property type="term" value="F:DNA binding"/>
    <property type="evidence" value="ECO:0007669"/>
    <property type="project" value="InterPro"/>
</dbReference>
<dbReference type="InterPro" id="IPR011010">
    <property type="entry name" value="DNA_brk_join_enz"/>
</dbReference>
<protein>
    <recommendedName>
        <fullName evidence="6">Tyr recombinase domain-containing protein</fullName>
    </recommendedName>
</protein>
<feature type="domain" description="Tyr recombinase" evidence="6">
    <location>
        <begin position="172"/>
        <end position="391"/>
    </location>
</feature>
<accession>A0AAN0IR64</accession>
<evidence type="ECO:0000313" key="8">
    <source>
        <dbReference type="Proteomes" id="UP000007879"/>
    </source>
</evidence>
<dbReference type="PANTHER" id="PTHR21446:SF12">
    <property type="entry name" value="POTASSIUM CHANNEL TETRAMERIZATION DOMAIN CONTAINING 1"/>
    <property type="match status" value="1"/>
</dbReference>
<evidence type="ECO:0000256" key="2">
    <source>
        <dbReference type="ARBA" id="ARBA00022553"/>
    </source>
</evidence>
<dbReference type="Proteomes" id="UP000007879">
    <property type="component" value="Unassembled WGS sequence"/>
</dbReference>
<proteinExistence type="predicted"/>
<dbReference type="InterPro" id="IPR013762">
    <property type="entry name" value="Integrase-like_cat_sf"/>
</dbReference>
<evidence type="ECO:0000256" key="4">
    <source>
        <dbReference type="ARBA" id="ARBA00023172"/>
    </source>
</evidence>
<dbReference type="Gene3D" id="1.10.443.10">
    <property type="entry name" value="Intergrase catalytic core"/>
    <property type="match status" value="1"/>
</dbReference>
<dbReference type="GO" id="GO:0015074">
    <property type="term" value="P:DNA integration"/>
    <property type="evidence" value="ECO:0007669"/>
    <property type="project" value="InterPro"/>
</dbReference>
<evidence type="ECO:0000256" key="3">
    <source>
        <dbReference type="ARBA" id="ARBA00022843"/>
    </source>
</evidence>
<evidence type="ECO:0000259" key="6">
    <source>
        <dbReference type="PROSITE" id="PS51898"/>
    </source>
</evidence>
<evidence type="ECO:0000313" key="7">
    <source>
        <dbReference type="EnsemblMetazoa" id="XP_011406865.1"/>
    </source>
</evidence>
<keyword evidence="2" id="KW-0597">Phosphoprotein</keyword>
<keyword evidence="8" id="KW-1185">Reference proteome</keyword>
<keyword evidence="1" id="KW-1017">Isopeptide bond</keyword>
<dbReference type="PANTHER" id="PTHR21446">
    <property type="entry name" value="DUF3504 DOMAIN-CONTAINING PROTEIN"/>
    <property type="match status" value="1"/>
</dbReference>
<dbReference type="InterPro" id="IPR021893">
    <property type="entry name" value="ZMYM2-like_C"/>
</dbReference>
<dbReference type="GO" id="GO:0006310">
    <property type="term" value="P:DNA recombination"/>
    <property type="evidence" value="ECO:0007669"/>
    <property type="project" value="UniProtKB-KW"/>
</dbReference>
<dbReference type="SUPFAM" id="SSF56349">
    <property type="entry name" value="DNA breaking-rejoining enzymes"/>
    <property type="match status" value="1"/>
</dbReference>
<feature type="region of interest" description="Disordered" evidence="5">
    <location>
        <begin position="1"/>
        <end position="27"/>
    </location>
</feature>
<organism evidence="7 8">
    <name type="scientific">Amphimedon queenslandica</name>
    <name type="common">Sponge</name>
    <dbReference type="NCBI Taxonomy" id="400682"/>
    <lineage>
        <taxon>Eukaryota</taxon>
        <taxon>Metazoa</taxon>
        <taxon>Porifera</taxon>
        <taxon>Demospongiae</taxon>
        <taxon>Heteroscleromorpha</taxon>
        <taxon>Haplosclerida</taxon>
        <taxon>Niphatidae</taxon>
        <taxon>Amphimedon</taxon>
    </lineage>
</organism>